<evidence type="ECO:0000313" key="3">
    <source>
        <dbReference type="Proteomes" id="UP001163255"/>
    </source>
</evidence>
<evidence type="ECO:0000256" key="1">
    <source>
        <dbReference type="ARBA" id="ARBA00009981"/>
    </source>
</evidence>
<organism evidence="2 3">
    <name type="scientific">Endozoicomonas euniceicola</name>
    <dbReference type="NCBI Taxonomy" id="1234143"/>
    <lineage>
        <taxon>Bacteria</taxon>
        <taxon>Pseudomonadati</taxon>
        <taxon>Pseudomonadota</taxon>
        <taxon>Gammaproteobacteria</taxon>
        <taxon>Oceanospirillales</taxon>
        <taxon>Endozoicomonadaceae</taxon>
        <taxon>Endozoicomonas</taxon>
    </lineage>
</organism>
<proteinExistence type="inferred from homology"/>
<dbReference type="InterPro" id="IPR036165">
    <property type="entry name" value="YefM-like_sf"/>
</dbReference>
<keyword evidence="3" id="KW-1185">Reference proteome</keyword>
<dbReference type="RefSeq" id="WP_262601249.1">
    <property type="nucleotide sequence ID" value="NZ_CP103300.1"/>
</dbReference>
<comment type="similarity">
    <text evidence="1">Belongs to the phD/YefM antitoxin family.</text>
</comment>
<reference evidence="2" key="1">
    <citation type="submission" date="2022-10" db="EMBL/GenBank/DDBJ databases">
        <title>Completed Genome Sequence of two octocoral isolated bacterium, Endozoicomonas euniceicola EF212T and Endozoicomonas gorgoniicola PS125T.</title>
        <authorList>
            <person name="Chiou Y.-J."/>
            <person name="Chen Y.-H."/>
        </authorList>
    </citation>
    <scope>NUCLEOTIDE SEQUENCE</scope>
    <source>
        <strain evidence="2">EF212</strain>
    </source>
</reference>
<evidence type="ECO:0000313" key="2">
    <source>
        <dbReference type="EMBL" id="UYM18488.1"/>
    </source>
</evidence>
<dbReference type="EMBL" id="CP103300">
    <property type="protein sequence ID" value="UYM18488.1"/>
    <property type="molecule type" value="Genomic_DNA"/>
</dbReference>
<gene>
    <name evidence="2" type="ORF">NX720_11495</name>
</gene>
<dbReference type="Proteomes" id="UP001163255">
    <property type="component" value="Chromosome"/>
</dbReference>
<accession>A0ABY6H0A9</accession>
<name>A0ABY6H0A9_9GAMM</name>
<protein>
    <submittedName>
        <fullName evidence="2">Type II toxin-antitoxin system prevent-host-death family antitoxin</fullName>
    </submittedName>
</protein>
<sequence length="103" mass="11748">MPEPSTSDKVINMHEAKSRLSQLGELAWRGERVVISKAGKPYLELVPYRKREVRKPGRFNGKIQIADDFDQTGEGIIQLFEGNEQAPRVVRQAISRFMFAISM</sequence>
<dbReference type="SUPFAM" id="SSF143120">
    <property type="entry name" value="YefM-like"/>
    <property type="match status" value="1"/>
</dbReference>